<gene>
    <name evidence="2" type="ORF">ILEXP_LOCUS41022</name>
</gene>
<dbReference type="Proteomes" id="UP001642360">
    <property type="component" value="Unassembled WGS sequence"/>
</dbReference>
<feature type="compositionally biased region" description="Polar residues" evidence="1">
    <location>
        <begin position="35"/>
        <end position="78"/>
    </location>
</feature>
<reference evidence="2 3" key="1">
    <citation type="submission" date="2024-02" db="EMBL/GenBank/DDBJ databases">
        <authorList>
            <person name="Vignale AGUSTIN F."/>
            <person name="Sosa J E."/>
            <person name="Modenutti C."/>
        </authorList>
    </citation>
    <scope>NUCLEOTIDE SEQUENCE [LARGE SCALE GENOMIC DNA]</scope>
</reference>
<accession>A0ABC8TPS0</accession>
<evidence type="ECO:0000313" key="3">
    <source>
        <dbReference type="Proteomes" id="UP001642360"/>
    </source>
</evidence>
<comment type="caution">
    <text evidence="2">The sequence shown here is derived from an EMBL/GenBank/DDBJ whole genome shotgun (WGS) entry which is preliminary data.</text>
</comment>
<proteinExistence type="predicted"/>
<feature type="non-terminal residue" evidence="2">
    <location>
        <position position="1"/>
    </location>
</feature>
<protein>
    <submittedName>
        <fullName evidence="2">Uncharacterized protein</fullName>
    </submittedName>
</protein>
<dbReference type="EMBL" id="CAUOFW020005744">
    <property type="protein sequence ID" value="CAK9171456.1"/>
    <property type="molecule type" value="Genomic_DNA"/>
</dbReference>
<feature type="compositionally biased region" description="Polar residues" evidence="1">
    <location>
        <begin position="1"/>
        <end position="22"/>
    </location>
</feature>
<keyword evidence="3" id="KW-1185">Reference proteome</keyword>
<evidence type="ECO:0000256" key="1">
    <source>
        <dbReference type="SAM" id="MobiDB-lite"/>
    </source>
</evidence>
<name>A0ABC8TPS0_9AQUA</name>
<sequence length="78" mass="8573">EKETISGWSSSHNSTANLTYITKQQHHQRAKHRQPTPSSSTANHCFQMPKNSSTTNHSNPEALNPSLGKTKTNNSGQS</sequence>
<evidence type="ECO:0000313" key="2">
    <source>
        <dbReference type="EMBL" id="CAK9171456.1"/>
    </source>
</evidence>
<organism evidence="2 3">
    <name type="scientific">Ilex paraguariensis</name>
    <name type="common">yerba mate</name>
    <dbReference type="NCBI Taxonomy" id="185542"/>
    <lineage>
        <taxon>Eukaryota</taxon>
        <taxon>Viridiplantae</taxon>
        <taxon>Streptophyta</taxon>
        <taxon>Embryophyta</taxon>
        <taxon>Tracheophyta</taxon>
        <taxon>Spermatophyta</taxon>
        <taxon>Magnoliopsida</taxon>
        <taxon>eudicotyledons</taxon>
        <taxon>Gunneridae</taxon>
        <taxon>Pentapetalae</taxon>
        <taxon>asterids</taxon>
        <taxon>campanulids</taxon>
        <taxon>Aquifoliales</taxon>
        <taxon>Aquifoliaceae</taxon>
        <taxon>Ilex</taxon>
    </lineage>
</organism>
<feature type="region of interest" description="Disordered" evidence="1">
    <location>
        <begin position="1"/>
        <end position="78"/>
    </location>
</feature>
<feature type="compositionally biased region" description="Basic residues" evidence="1">
    <location>
        <begin position="24"/>
        <end position="34"/>
    </location>
</feature>
<dbReference type="AlphaFoldDB" id="A0ABC8TPS0"/>